<evidence type="ECO:0000313" key="4">
    <source>
        <dbReference type="Proteomes" id="UP000000589"/>
    </source>
</evidence>
<dbReference type="ProteomicsDB" id="347121"/>
<dbReference type="Bgee" id="ENSMUSG00000029177">
    <property type="expression patterns" value="Expressed in urogenital fold and 194 other cell types or tissues"/>
</dbReference>
<reference evidence="2" key="3">
    <citation type="submission" date="2025-08" db="UniProtKB">
        <authorList>
            <consortium name="Ensembl"/>
        </authorList>
    </citation>
    <scope>IDENTIFICATION</scope>
    <source>
        <strain evidence="2">C57BL/6J</strain>
    </source>
</reference>
<dbReference type="VEuPathDB" id="HostDB:ENSMUSG00000029177"/>
<dbReference type="Antibodypedia" id="3643">
    <property type="antibodies" value="531 antibodies from 36 providers"/>
</dbReference>
<name>A0A0G2JEV0_MOUSE</name>
<keyword evidence="4" id="KW-1185">Reference proteome</keyword>
<reference evidence="2" key="4">
    <citation type="submission" date="2025-09" db="UniProtKB">
        <authorList>
            <consortium name="Ensembl"/>
        </authorList>
    </citation>
    <scope>IDENTIFICATION</scope>
    <source>
        <strain evidence="2">C57BL/6J</strain>
    </source>
</reference>
<evidence type="ECO:0007829" key="5">
    <source>
        <dbReference type="ProteomicsDB" id="A0A0G2JEV0"/>
    </source>
</evidence>
<protein>
    <submittedName>
        <fullName evidence="2">Centromere protein A</fullName>
    </submittedName>
</protein>
<organism evidence="2 4">
    <name type="scientific">Mus musculus</name>
    <name type="common">Mouse</name>
    <dbReference type="NCBI Taxonomy" id="10090"/>
    <lineage>
        <taxon>Eukaryota</taxon>
        <taxon>Metazoa</taxon>
        <taxon>Chordata</taxon>
        <taxon>Craniata</taxon>
        <taxon>Vertebrata</taxon>
        <taxon>Euteleostomi</taxon>
        <taxon>Mammalia</taxon>
        <taxon>Eutheria</taxon>
        <taxon>Euarchontoglires</taxon>
        <taxon>Glires</taxon>
        <taxon>Rodentia</taxon>
        <taxon>Myomorpha</taxon>
        <taxon>Muroidea</taxon>
        <taxon>Muridae</taxon>
        <taxon>Murinae</taxon>
        <taxon>Mus</taxon>
        <taxon>Mus</taxon>
    </lineage>
</organism>
<evidence type="ECO:0000256" key="1">
    <source>
        <dbReference type="SAM" id="MobiDB-lite"/>
    </source>
</evidence>
<feature type="region of interest" description="Disordered" evidence="1">
    <location>
        <begin position="1"/>
        <end position="59"/>
    </location>
</feature>
<accession>A0A0G2JEV0</accession>
<dbReference type="ExpressionAtlas" id="A0A0G2JEV0">
    <property type="expression patterns" value="baseline and differential"/>
</dbReference>
<evidence type="ECO:0000313" key="3">
    <source>
        <dbReference type="MGI" id="MGI:88375"/>
    </source>
</evidence>
<sequence>MGPRRKPQTPRRRPSSPAPGPSRQSSSVALEMEPRTPCMLGKGSTTELYPQPSPRPFFF</sequence>
<dbReference type="Proteomes" id="UP000000589">
    <property type="component" value="Chromosome 5"/>
</dbReference>
<dbReference type="MGI" id="MGI:88375">
    <property type="gene designation" value="Cenpa"/>
</dbReference>
<dbReference type="AlphaFoldDB" id="A0A0G2JEV0"/>
<gene>
    <name evidence="2 3" type="primary">Cenpa</name>
</gene>
<reference evidence="2 4" key="1">
    <citation type="journal article" date="2009" name="PLoS Biol.">
        <title>Lineage-specific biology revealed by a finished genome assembly of the mouse.</title>
        <authorList>
            <consortium name="Mouse Genome Sequencing Consortium"/>
            <person name="Church D.M."/>
            <person name="Goodstadt L."/>
            <person name="Hillier L.W."/>
            <person name="Zody M.C."/>
            <person name="Goldstein S."/>
            <person name="She X."/>
            <person name="Bult C.J."/>
            <person name="Agarwala R."/>
            <person name="Cherry J.L."/>
            <person name="DiCuccio M."/>
            <person name="Hlavina W."/>
            <person name="Kapustin Y."/>
            <person name="Meric P."/>
            <person name="Maglott D."/>
            <person name="Birtle Z."/>
            <person name="Marques A.C."/>
            <person name="Graves T."/>
            <person name="Zhou S."/>
            <person name="Teague B."/>
            <person name="Potamousis K."/>
            <person name="Churas C."/>
            <person name="Place M."/>
            <person name="Herschleb J."/>
            <person name="Runnheim R."/>
            <person name="Forrest D."/>
            <person name="Amos-Landgraf J."/>
            <person name="Schwartz D.C."/>
            <person name="Cheng Z."/>
            <person name="Lindblad-Toh K."/>
            <person name="Eichler E.E."/>
            <person name="Ponting C.P."/>
        </authorList>
    </citation>
    <scope>NUCLEOTIDE SEQUENCE [LARGE SCALE GENOMIC DNA]</scope>
    <source>
        <strain evidence="2 4">C57BL/6J</strain>
    </source>
</reference>
<dbReference type="GeneTree" id="ENSGT01150000287000"/>
<keyword evidence="5" id="KW-1267">Proteomics identification</keyword>
<evidence type="ECO:0000313" key="2">
    <source>
        <dbReference type="Ensembl" id="ENSMUSP00000142915.2"/>
    </source>
</evidence>
<dbReference type="jPOST" id="A0A0G2JEV0"/>
<feature type="compositionally biased region" description="Basic residues" evidence="1">
    <location>
        <begin position="1"/>
        <end position="14"/>
    </location>
</feature>
<reference evidence="2 4" key="2">
    <citation type="journal article" date="2011" name="PLoS Biol.">
        <title>Modernizing reference genome assemblies.</title>
        <authorList>
            <person name="Church D.M."/>
            <person name="Schneider V.A."/>
            <person name="Graves T."/>
            <person name="Auger K."/>
            <person name="Cunningham F."/>
            <person name="Bouk N."/>
            <person name="Chen H.C."/>
            <person name="Agarwala R."/>
            <person name="McLaren W.M."/>
            <person name="Ritchie G.R."/>
            <person name="Albracht D."/>
            <person name="Kremitzki M."/>
            <person name="Rock S."/>
            <person name="Kotkiewicz H."/>
            <person name="Kremitzki C."/>
            <person name="Wollam A."/>
            <person name="Trani L."/>
            <person name="Fulton L."/>
            <person name="Fulton R."/>
            <person name="Matthews L."/>
            <person name="Whitehead S."/>
            <person name="Chow W."/>
            <person name="Torrance J."/>
            <person name="Dunn M."/>
            <person name="Harden G."/>
            <person name="Threadgold G."/>
            <person name="Wood J."/>
            <person name="Collins J."/>
            <person name="Heath P."/>
            <person name="Griffiths G."/>
            <person name="Pelan S."/>
            <person name="Grafham D."/>
            <person name="Eichler E.E."/>
            <person name="Weinstock G."/>
            <person name="Mardis E.R."/>
            <person name="Wilson R.K."/>
            <person name="Howe K."/>
            <person name="Flicek P."/>
            <person name="Hubbard T."/>
        </authorList>
    </citation>
    <scope>NUCLEOTIDE SEQUENCE [LARGE SCALE GENOMIC DNA]</scope>
    <source>
        <strain evidence="2 4">C57BL/6J</strain>
    </source>
</reference>
<dbReference type="AGR" id="MGI:88375"/>
<dbReference type="Ensembl" id="ENSMUST00000149759.2">
    <property type="protein sequence ID" value="ENSMUSP00000142915.2"/>
    <property type="gene ID" value="ENSMUSG00000029177.10"/>
</dbReference>
<proteinExistence type="evidence at protein level"/>